<dbReference type="Pfam" id="PF00494">
    <property type="entry name" value="SQS_PSY"/>
    <property type="match status" value="1"/>
</dbReference>
<organism evidence="2 3">
    <name type="scientific">Azospirillum oleiclasticum</name>
    <dbReference type="NCBI Taxonomy" id="2735135"/>
    <lineage>
        <taxon>Bacteria</taxon>
        <taxon>Pseudomonadati</taxon>
        <taxon>Pseudomonadota</taxon>
        <taxon>Alphaproteobacteria</taxon>
        <taxon>Rhodospirillales</taxon>
        <taxon>Azospirillaceae</taxon>
        <taxon>Azospirillum</taxon>
    </lineage>
</organism>
<sequence length="318" mass="34371">MEGSGLPRRRHGTGRLTRQETGLGGAVETPSGKTAADENFPVGSWLLPAAKRPHVAAYYAFARAADDIADHPALTPDEKVTRLVAFGEALETGGGDPALFAKAHRLRASLDATGVPRRHGLDLLSAFRQDAVKRRYADWAELIDYCDRSAAPVGRFLLDLHGEDRALWPATDALCNALQVLNHLQDCGGDRRDLDRVYIPLDWLAERGGDVTDLDRPAATPALRHAIDRCLDGVDALLDLARPFPDALRNRRLAAESAVIVGLAERLTARLRRGDPLAQRVALSKGDFALCGVTGLLRGLLAPRRAMPATPATAGLRR</sequence>
<dbReference type="InterPro" id="IPR008949">
    <property type="entry name" value="Isoprenoid_synthase_dom_sf"/>
</dbReference>
<dbReference type="EMBL" id="JABFDB010000027">
    <property type="protein sequence ID" value="NYZ23387.1"/>
    <property type="molecule type" value="Genomic_DNA"/>
</dbReference>
<dbReference type="NCBIfam" id="TIGR03464">
    <property type="entry name" value="HpnC"/>
    <property type="match status" value="1"/>
</dbReference>
<name>A0ABX2TGC4_9PROT</name>
<dbReference type="Proteomes" id="UP000584642">
    <property type="component" value="Unassembled WGS sequence"/>
</dbReference>
<dbReference type="InterPro" id="IPR044843">
    <property type="entry name" value="Trans_IPPS_bact-type"/>
</dbReference>
<feature type="region of interest" description="Disordered" evidence="1">
    <location>
        <begin position="1"/>
        <end position="35"/>
    </location>
</feature>
<keyword evidence="2" id="KW-0808">Transferase</keyword>
<evidence type="ECO:0000256" key="1">
    <source>
        <dbReference type="SAM" id="MobiDB-lite"/>
    </source>
</evidence>
<reference evidence="2 3" key="1">
    <citation type="submission" date="2020-05" db="EMBL/GenBank/DDBJ databases">
        <title>Azospirillum oleiclasticum sp. nov, a nitrogen-fixing and heavy crude oil-emulsifying bacterium isolated from the crude oil of Yumen Oilfield.</title>
        <authorList>
            <person name="Wu D."/>
            <person name="Cai M."/>
            <person name="Zhang X."/>
        </authorList>
    </citation>
    <scope>NUCLEOTIDE SEQUENCE [LARGE SCALE GENOMIC DNA]</scope>
    <source>
        <strain evidence="2 3">ROY-1-1-2</strain>
    </source>
</reference>
<dbReference type="GO" id="GO:0051996">
    <property type="term" value="F:squalene synthase [NAD(P)H] activity"/>
    <property type="evidence" value="ECO:0007669"/>
    <property type="project" value="UniProtKB-EC"/>
</dbReference>
<dbReference type="SFLD" id="SFLDS00005">
    <property type="entry name" value="Isoprenoid_Synthase_Type_I"/>
    <property type="match status" value="1"/>
</dbReference>
<proteinExistence type="predicted"/>
<dbReference type="SUPFAM" id="SSF48576">
    <property type="entry name" value="Terpenoid synthases"/>
    <property type="match status" value="1"/>
</dbReference>
<dbReference type="InterPro" id="IPR002060">
    <property type="entry name" value="Squ/phyt_synthse"/>
</dbReference>
<dbReference type="SFLD" id="SFLDG01018">
    <property type="entry name" value="Squalene/Phytoene_Synthase_Lik"/>
    <property type="match status" value="1"/>
</dbReference>
<accession>A0ABX2TGC4</accession>
<dbReference type="PANTHER" id="PTHR31480">
    <property type="entry name" value="BIFUNCTIONAL LYCOPENE CYCLASE/PHYTOENE SYNTHASE"/>
    <property type="match status" value="1"/>
</dbReference>
<evidence type="ECO:0000313" key="3">
    <source>
        <dbReference type="Proteomes" id="UP000584642"/>
    </source>
</evidence>
<evidence type="ECO:0000313" key="2">
    <source>
        <dbReference type="EMBL" id="NYZ23387.1"/>
    </source>
</evidence>
<dbReference type="EC" id="2.5.1.21" evidence="2"/>
<keyword evidence="3" id="KW-1185">Reference proteome</keyword>
<dbReference type="InterPro" id="IPR017827">
    <property type="entry name" value="HSQ_synthase_HpnC"/>
</dbReference>
<dbReference type="Gene3D" id="1.10.600.10">
    <property type="entry name" value="Farnesyl Diphosphate Synthase"/>
    <property type="match status" value="1"/>
</dbReference>
<protein>
    <submittedName>
        <fullName evidence="2">Squalene synthase HpnC</fullName>
        <ecNumber evidence="2">2.5.1.21</ecNumber>
    </submittedName>
</protein>
<gene>
    <name evidence="2" type="primary">hpnC</name>
    <name evidence="2" type="ORF">HND93_27115</name>
</gene>
<dbReference type="SFLD" id="SFLDG01212">
    <property type="entry name" value="Phytoene_synthase_like"/>
    <property type="match status" value="1"/>
</dbReference>
<comment type="caution">
    <text evidence="2">The sequence shown here is derived from an EMBL/GenBank/DDBJ whole genome shotgun (WGS) entry which is preliminary data.</text>
</comment>